<dbReference type="PANTHER" id="PTHR14344">
    <property type="entry name" value="WD REPEAT PROTEIN"/>
    <property type="match status" value="1"/>
</dbReference>
<dbReference type="WBParaSite" id="ASIM_0001236001-mRNA-1">
    <property type="protein sequence ID" value="ASIM_0001236001-mRNA-1"/>
    <property type="gene ID" value="ASIM_0001236001"/>
</dbReference>
<dbReference type="PANTHER" id="PTHR14344:SF3">
    <property type="entry name" value="WD REPEAT-CONTAINING PROTEIN 6"/>
    <property type="match status" value="1"/>
</dbReference>
<accession>A0A0M3JVU4</accession>
<name>A0A0M3JVU4_ANISI</name>
<evidence type="ECO:0000313" key="9">
    <source>
        <dbReference type="EMBL" id="VDK45903.1"/>
    </source>
</evidence>
<reference evidence="11" key="1">
    <citation type="submission" date="2017-02" db="UniProtKB">
        <authorList>
            <consortium name="WormBaseParasite"/>
        </authorList>
    </citation>
    <scope>IDENTIFICATION</scope>
</reference>
<proteinExistence type="inferred from homology"/>
<dbReference type="OrthoDB" id="5594999at2759"/>
<dbReference type="AlphaFoldDB" id="A0A0M3JVU4"/>
<evidence type="ECO:0000256" key="7">
    <source>
        <dbReference type="ARBA" id="ARBA00040154"/>
    </source>
</evidence>
<dbReference type="PROSITE" id="PS50082">
    <property type="entry name" value="WD_REPEATS_2"/>
    <property type="match status" value="1"/>
</dbReference>
<gene>
    <name evidence="9" type="ORF">ASIM_LOCUS11826</name>
</gene>
<dbReference type="GO" id="GO:0005737">
    <property type="term" value="C:cytoplasm"/>
    <property type="evidence" value="ECO:0007669"/>
    <property type="project" value="UniProtKB-SubCell"/>
</dbReference>
<dbReference type="SUPFAM" id="SSF50998">
    <property type="entry name" value="Quinoprotein alcohol dehydrogenase-like"/>
    <property type="match status" value="1"/>
</dbReference>
<keyword evidence="5" id="KW-0677">Repeat</keyword>
<sequence length="738" mass="83914">MRIWDAFTPVLSVVTLRGADASAHSMGVKADNRLLFGNGCNLDEIERSNDSHGYSLKWRCKVFDEKGCNIDGCIVRNDKLIIVYGDKSLAFLTRSDDDDCARMEYTFHFDDWIRTAKIVDEGSLVILFASNTVVAYALNESESNDRWMIELNECKRIRSSHKAVLLNSLLDGNSWPRLRAVVGTVMGDILIWYPSEGPDITQHFIGHTGMIFGMVLEEDGTKEYLYSISDDRSLRLWSVKRCIQLDQVYGHLARPFAICNVLNQPDMNVITAGQRICKVVSSRRELSESGCVWLAKGDEEANAVCEYGSNLLIGTRKGTIVIIDERKNEIIHSERYCHGRQSISDMLVRYPTLYSIGRDGKLLVWKVVEQQDDVNRGTIKLNLLQRRTPSFWLDMEWPCNFIKKRSEEKTFWIGGFHGKKFVLIDYETGYELCEVNCGGGHRKWQFSKSLNNNSGNDAARFTFLSKGVLLQIDVTLARFDLISLYQLRLKGDARLIDVHLNECQPNFSFVISASDSRLEWYRLKEDRSGIESFISLSSILRTNHQTSNLVITKLKCILSKRSIHTLYAITTSGLLMIFEDIHGNPHHYRIYQVQKAGLSALDVMTFEGQQSQCIDDKSILISIGSESGRVHVMSMQLSPNNQHILKYIDWHGTTCTDIRLHESAIDKSTKVISISLDCRLAVFSFSQLKNKLELHRALMLNVSDPSSFCFITNQQDNLDKIVVVGSCLQIVPFDELLL</sequence>
<evidence type="ECO:0000256" key="3">
    <source>
        <dbReference type="ARBA" id="ARBA00022574"/>
    </source>
</evidence>
<organism evidence="11">
    <name type="scientific">Anisakis simplex</name>
    <name type="common">Herring worm</name>
    <dbReference type="NCBI Taxonomy" id="6269"/>
    <lineage>
        <taxon>Eukaryota</taxon>
        <taxon>Metazoa</taxon>
        <taxon>Ecdysozoa</taxon>
        <taxon>Nematoda</taxon>
        <taxon>Chromadorea</taxon>
        <taxon>Rhabditida</taxon>
        <taxon>Spirurina</taxon>
        <taxon>Ascaridomorpha</taxon>
        <taxon>Ascaridoidea</taxon>
        <taxon>Anisakidae</taxon>
        <taxon>Anisakis</taxon>
        <taxon>Anisakis simplex complex</taxon>
    </lineage>
</organism>
<evidence type="ECO:0000313" key="11">
    <source>
        <dbReference type="WBParaSite" id="ASIM_0001236001-mRNA-1"/>
    </source>
</evidence>
<dbReference type="Gene3D" id="2.130.10.10">
    <property type="entry name" value="YVTN repeat-like/Quinoprotein amine dehydrogenase"/>
    <property type="match status" value="1"/>
</dbReference>
<dbReference type="InterPro" id="IPR011047">
    <property type="entry name" value="Quinoprotein_ADH-like_sf"/>
</dbReference>
<evidence type="ECO:0000256" key="1">
    <source>
        <dbReference type="ARBA" id="ARBA00004496"/>
    </source>
</evidence>
<evidence type="ECO:0000256" key="6">
    <source>
        <dbReference type="ARBA" id="ARBA00038255"/>
    </source>
</evidence>
<keyword evidence="3 8" id="KW-0853">WD repeat</keyword>
<evidence type="ECO:0000313" key="10">
    <source>
        <dbReference type="Proteomes" id="UP000267096"/>
    </source>
</evidence>
<dbReference type="InterPro" id="IPR001680">
    <property type="entry name" value="WD40_rpt"/>
</dbReference>
<dbReference type="Proteomes" id="UP000267096">
    <property type="component" value="Unassembled WGS sequence"/>
</dbReference>
<dbReference type="GO" id="GO:0030488">
    <property type="term" value="P:tRNA methylation"/>
    <property type="evidence" value="ECO:0007669"/>
    <property type="project" value="TreeGrafter"/>
</dbReference>
<keyword evidence="10" id="KW-1185">Reference proteome</keyword>
<keyword evidence="2" id="KW-0963">Cytoplasm</keyword>
<dbReference type="InterPro" id="IPR015943">
    <property type="entry name" value="WD40/YVTN_repeat-like_dom_sf"/>
</dbReference>
<protein>
    <recommendedName>
        <fullName evidence="7">tRNA (34-2'-O)-methyltransferase regulator WDR6</fullName>
    </recommendedName>
</protein>
<comment type="subcellular location">
    <subcellularLocation>
        <location evidence="1">Cytoplasm</location>
    </subcellularLocation>
</comment>
<evidence type="ECO:0000256" key="4">
    <source>
        <dbReference type="ARBA" id="ARBA00022694"/>
    </source>
</evidence>
<evidence type="ECO:0000256" key="5">
    <source>
        <dbReference type="ARBA" id="ARBA00022737"/>
    </source>
</evidence>
<evidence type="ECO:0000256" key="8">
    <source>
        <dbReference type="PROSITE-ProRule" id="PRU00221"/>
    </source>
</evidence>
<feature type="repeat" description="WD" evidence="8">
    <location>
        <begin position="204"/>
        <end position="240"/>
    </location>
</feature>
<evidence type="ECO:0000256" key="2">
    <source>
        <dbReference type="ARBA" id="ARBA00022490"/>
    </source>
</evidence>
<comment type="similarity">
    <text evidence="6">Belongs to the WD repeat WDR6 family.</text>
</comment>
<dbReference type="EMBL" id="UYRR01031105">
    <property type="protein sequence ID" value="VDK45903.1"/>
    <property type="molecule type" value="Genomic_DNA"/>
</dbReference>
<keyword evidence="4" id="KW-0819">tRNA processing</keyword>
<dbReference type="InterPro" id="IPR051973">
    <property type="entry name" value="tRNA_Anticodon_Mtase-Reg"/>
</dbReference>
<reference evidence="9 10" key="2">
    <citation type="submission" date="2018-11" db="EMBL/GenBank/DDBJ databases">
        <authorList>
            <consortium name="Pathogen Informatics"/>
        </authorList>
    </citation>
    <scope>NUCLEOTIDE SEQUENCE [LARGE SCALE GENOMIC DNA]</scope>
</reference>